<keyword evidence="6 10" id="KW-0547">Nucleotide-binding</keyword>
<keyword evidence="7 10" id="KW-0067">ATP-binding</keyword>
<keyword evidence="8 10" id="KW-0460">Magnesium</keyword>
<evidence type="ECO:0000256" key="13">
    <source>
        <dbReference type="RuleBase" id="RU003785"/>
    </source>
</evidence>
<evidence type="ECO:0000256" key="5">
    <source>
        <dbReference type="ARBA" id="ARBA00022694"/>
    </source>
</evidence>
<gene>
    <name evidence="10 14" type="primary">miaA</name>
    <name evidence="14" type="ORF">NGM99_09550</name>
</gene>
<dbReference type="InterPro" id="IPR039657">
    <property type="entry name" value="Dimethylallyltransferase"/>
</dbReference>
<evidence type="ECO:0000256" key="12">
    <source>
        <dbReference type="RuleBase" id="RU003784"/>
    </source>
</evidence>
<comment type="caution">
    <text evidence="14">The sequence shown here is derived from an EMBL/GenBank/DDBJ whole genome shotgun (WGS) entry which is preliminary data.</text>
</comment>
<proteinExistence type="inferred from homology"/>
<keyword evidence="15" id="KW-1185">Reference proteome</keyword>
<organism evidence="14 15">
    <name type="scientific">Mesorhizobium liriopis</name>
    <dbReference type="NCBI Taxonomy" id="2953882"/>
    <lineage>
        <taxon>Bacteria</taxon>
        <taxon>Pseudomonadati</taxon>
        <taxon>Pseudomonadota</taxon>
        <taxon>Alphaproteobacteria</taxon>
        <taxon>Hyphomicrobiales</taxon>
        <taxon>Phyllobacteriaceae</taxon>
        <taxon>Mesorhizobium</taxon>
    </lineage>
</organism>
<feature type="binding site" evidence="10">
    <location>
        <begin position="23"/>
        <end position="28"/>
    </location>
    <ligand>
        <name>substrate</name>
    </ligand>
</feature>
<feature type="site" description="Interaction with substrate tRNA" evidence="10">
    <location>
        <position position="112"/>
    </location>
</feature>
<sequence>MATNGMGGTTKLIRNAVLIAGPTASGKSSAAFRLAEVENGLIVNADSMQVYDVLRVLTARPSLDEIERVPHQLYGHVSPAETYSVGMWLRDVERLSQNGAFEDRMPIFVGGTGLYFRALLQGLAVLPDIPSEIREHLRQELLDGGALPLHRRLAELDAEGAASLRAADGHRIVRALEVLEATGKPLRYWQGQPVSGVVDQTSVRCLVIEPERAVLHARINERFDRMMDEGAREEVRAIQAMSLSSKLPVMKAIGLRELIAVEQGRLELSTAVEQAKAATRQYAKRQSTWFRTQFGDQWQRVQAF</sequence>
<evidence type="ECO:0000256" key="9">
    <source>
        <dbReference type="ARBA" id="ARBA00049563"/>
    </source>
</evidence>
<comment type="function">
    <text evidence="2 10 12">Catalyzes the transfer of a dimethylallyl group onto the adenine at position 37 in tRNAs that read codons beginning with uridine, leading to the formation of N6-(dimethylallyl)adenosine (i(6)A).</text>
</comment>
<evidence type="ECO:0000256" key="7">
    <source>
        <dbReference type="ARBA" id="ARBA00022840"/>
    </source>
</evidence>
<reference evidence="14 15" key="1">
    <citation type="submission" date="2022-06" db="EMBL/GenBank/DDBJ databases">
        <title>Mesorhizobium sp. strain RP14 Genome sequencing and assembly.</title>
        <authorList>
            <person name="Kim I."/>
        </authorList>
    </citation>
    <scope>NUCLEOTIDE SEQUENCE [LARGE SCALE GENOMIC DNA]</scope>
    <source>
        <strain evidence="15">RP14(2022)</strain>
    </source>
</reference>
<evidence type="ECO:0000256" key="10">
    <source>
        <dbReference type="HAMAP-Rule" id="MF_00185"/>
    </source>
</evidence>
<dbReference type="EC" id="2.5.1.75" evidence="10"/>
<dbReference type="RefSeq" id="WP_252818303.1">
    <property type="nucleotide sequence ID" value="NZ_JAMXQS010000004.1"/>
</dbReference>
<dbReference type="HAMAP" id="MF_00185">
    <property type="entry name" value="IPP_trans"/>
    <property type="match status" value="1"/>
</dbReference>
<dbReference type="PANTHER" id="PTHR11088:SF60">
    <property type="entry name" value="TRNA DIMETHYLALLYLTRANSFERASE"/>
    <property type="match status" value="1"/>
</dbReference>
<dbReference type="InterPro" id="IPR027417">
    <property type="entry name" value="P-loop_NTPase"/>
</dbReference>
<evidence type="ECO:0000313" key="14">
    <source>
        <dbReference type="EMBL" id="MCO6050035.1"/>
    </source>
</evidence>
<dbReference type="InterPro" id="IPR018022">
    <property type="entry name" value="IPT"/>
</dbReference>
<evidence type="ECO:0000313" key="15">
    <source>
        <dbReference type="Proteomes" id="UP001205906"/>
    </source>
</evidence>
<name>A0ABT1C5D1_9HYPH</name>
<protein>
    <recommendedName>
        <fullName evidence="10">tRNA dimethylallyltransferase</fullName>
        <ecNumber evidence="10">2.5.1.75</ecNumber>
    </recommendedName>
    <alternativeName>
        <fullName evidence="10">Dimethylallyl diphosphate:tRNA dimethylallyltransferase</fullName>
        <shortName evidence="10">DMAPP:tRNA dimethylallyltransferase</shortName>
        <shortName evidence="10">DMATase</shortName>
    </alternativeName>
    <alternativeName>
        <fullName evidence="10">Isopentenyl-diphosphate:tRNA isopentenyltransferase</fullName>
        <shortName evidence="10">IPP transferase</shortName>
        <shortName evidence="10">IPPT</shortName>
        <shortName evidence="10">IPTase</shortName>
    </alternativeName>
</protein>
<dbReference type="NCBIfam" id="TIGR00174">
    <property type="entry name" value="miaA"/>
    <property type="match status" value="1"/>
</dbReference>
<comment type="caution">
    <text evidence="10">Lacks conserved residue(s) required for the propagation of feature annotation.</text>
</comment>
<dbReference type="Gene3D" id="1.10.20.140">
    <property type="match status" value="1"/>
</dbReference>
<comment type="subunit">
    <text evidence="10">Monomer.</text>
</comment>
<feature type="region of interest" description="Interaction with substrate tRNA" evidence="10">
    <location>
        <begin position="46"/>
        <end position="49"/>
    </location>
</feature>
<accession>A0ABT1C5D1</accession>
<comment type="catalytic activity">
    <reaction evidence="9 10 11">
        <text>adenosine(37) in tRNA + dimethylallyl diphosphate = N(6)-dimethylallyladenosine(37) in tRNA + diphosphate</text>
        <dbReference type="Rhea" id="RHEA:26482"/>
        <dbReference type="Rhea" id="RHEA-COMP:10162"/>
        <dbReference type="Rhea" id="RHEA-COMP:10375"/>
        <dbReference type="ChEBI" id="CHEBI:33019"/>
        <dbReference type="ChEBI" id="CHEBI:57623"/>
        <dbReference type="ChEBI" id="CHEBI:74411"/>
        <dbReference type="ChEBI" id="CHEBI:74415"/>
        <dbReference type="EC" id="2.5.1.75"/>
    </reaction>
</comment>
<comment type="cofactor">
    <cofactor evidence="1 10">
        <name>Mg(2+)</name>
        <dbReference type="ChEBI" id="CHEBI:18420"/>
    </cofactor>
</comment>
<dbReference type="PANTHER" id="PTHR11088">
    <property type="entry name" value="TRNA DIMETHYLALLYLTRANSFERASE"/>
    <property type="match status" value="1"/>
</dbReference>
<dbReference type="Gene3D" id="3.40.50.300">
    <property type="entry name" value="P-loop containing nucleotide triphosphate hydrolases"/>
    <property type="match status" value="1"/>
</dbReference>
<keyword evidence="4 10" id="KW-0808">Transferase</keyword>
<keyword evidence="5 10" id="KW-0819">tRNA processing</keyword>
<evidence type="ECO:0000256" key="2">
    <source>
        <dbReference type="ARBA" id="ARBA00003213"/>
    </source>
</evidence>
<comment type="similarity">
    <text evidence="3 10 13">Belongs to the IPP transferase family.</text>
</comment>
<evidence type="ECO:0000256" key="3">
    <source>
        <dbReference type="ARBA" id="ARBA00005842"/>
    </source>
</evidence>
<evidence type="ECO:0000256" key="1">
    <source>
        <dbReference type="ARBA" id="ARBA00001946"/>
    </source>
</evidence>
<dbReference type="Pfam" id="PF01715">
    <property type="entry name" value="IPPT"/>
    <property type="match status" value="1"/>
</dbReference>
<evidence type="ECO:0000256" key="4">
    <source>
        <dbReference type="ARBA" id="ARBA00022679"/>
    </source>
</evidence>
<dbReference type="EMBL" id="JAMXQS010000004">
    <property type="protein sequence ID" value="MCO6050035.1"/>
    <property type="molecule type" value="Genomic_DNA"/>
</dbReference>
<evidence type="ECO:0000256" key="11">
    <source>
        <dbReference type="RuleBase" id="RU003783"/>
    </source>
</evidence>
<dbReference type="SUPFAM" id="SSF52540">
    <property type="entry name" value="P-loop containing nucleoside triphosphate hydrolases"/>
    <property type="match status" value="1"/>
</dbReference>
<dbReference type="GO" id="GO:0052381">
    <property type="term" value="F:tRNA dimethylallyltransferase activity"/>
    <property type="evidence" value="ECO:0007669"/>
    <property type="project" value="UniProtKB-EC"/>
</dbReference>
<evidence type="ECO:0000256" key="8">
    <source>
        <dbReference type="ARBA" id="ARBA00022842"/>
    </source>
</evidence>
<dbReference type="Proteomes" id="UP001205906">
    <property type="component" value="Unassembled WGS sequence"/>
</dbReference>
<feature type="binding site" evidence="10">
    <location>
        <begin position="21"/>
        <end position="28"/>
    </location>
    <ligand>
        <name>ATP</name>
        <dbReference type="ChEBI" id="CHEBI:30616"/>
    </ligand>
</feature>
<evidence type="ECO:0000256" key="6">
    <source>
        <dbReference type="ARBA" id="ARBA00022741"/>
    </source>
</evidence>
<feature type="site" description="Interaction with substrate tRNA" evidence="10">
    <location>
        <position position="134"/>
    </location>
</feature>